<organism evidence="1 2">
    <name type="scientific">Pisolithus tinctorius Marx 270</name>
    <dbReference type="NCBI Taxonomy" id="870435"/>
    <lineage>
        <taxon>Eukaryota</taxon>
        <taxon>Fungi</taxon>
        <taxon>Dikarya</taxon>
        <taxon>Basidiomycota</taxon>
        <taxon>Agaricomycotina</taxon>
        <taxon>Agaricomycetes</taxon>
        <taxon>Agaricomycetidae</taxon>
        <taxon>Boletales</taxon>
        <taxon>Sclerodermatineae</taxon>
        <taxon>Pisolithaceae</taxon>
        <taxon>Pisolithus</taxon>
    </lineage>
</organism>
<name>A0A0C3J018_PISTI</name>
<keyword evidence="2" id="KW-1185">Reference proteome</keyword>
<dbReference type="InParanoid" id="A0A0C3J018"/>
<proteinExistence type="predicted"/>
<protein>
    <submittedName>
        <fullName evidence="1">Uncharacterized protein</fullName>
    </submittedName>
</protein>
<dbReference type="HOGENOM" id="CLU_2292841_0_0_1"/>
<accession>A0A0C3J018</accession>
<reference evidence="2" key="2">
    <citation type="submission" date="2015-01" db="EMBL/GenBank/DDBJ databases">
        <title>Evolutionary Origins and Diversification of the Mycorrhizal Mutualists.</title>
        <authorList>
            <consortium name="DOE Joint Genome Institute"/>
            <consortium name="Mycorrhizal Genomics Consortium"/>
            <person name="Kohler A."/>
            <person name="Kuo A."/>
            <person name="Nagy L.G."/>
            <person name="Floudas D."/>
            <person name="Copeland A."/>
            <person name="Barry K.W."/>
            <person name="Cichocki N."/>
            <person name="Veneault-Fourrey C."/>
            <person name="LaButti K."/>
            <person name="Lindquist E.A."/>
            <person name="Lipzen A."/>
            <person name="Lundell T."/>
            <person name="Morin E."/>
            <person name="Murat C."/>
            <person name="Riley R."/>
            <person name="Ohm R."/>
            <person name="Sun H."/>
            <person name="Tunlid A."/>
            <person name="Henrissat B."/>
            <person name="Grigoriev I.V."/>
            <person name="Hibbett D.S."/>
            <person name="Martin F."/>
        </authorList>
    </citation>
    <scope>NUCLEOTIDE SEQUENCE [LARGE SCALE GENOMIC DNA]</scope>
    <source>
        <strain evidence="2">Marx 270</strain>
    </source>
</reference>
<gene>
    <name evidence="1" type="ORF">M404DRAFT_668512</name>
</gene>
<reference evidence="1 2" key="1">
    <citation type="submission" date="2014-04" db="EMBL/GenBank/DDBJ databases">
        <authorList>
            <consortium name="DOE Joint Genome Institute"/>
            <person name="Kuo A."/>
            <person name="Kohler A."/>
            <person name="Costa M.D."/>
            <person name="Nagy L.G."/>
            <person name="Floudas D."/>
            <person name="Copeland A."/>
            <person name="Barry K.W."/>
            <person name="Cichocki N."/>
            <person name="Veneault-Fourrey C."/>
            <person name="LaButti K."/>
            <person name="Lindquist E.A."/>
            <person name="Lipzen A."/>
            <person name="Lundell T."/>
            <person name="Morin E."/>
            <person name="Murat C."/>
            <person name="Sun H."/>
            <person name="Tunlid A."/>
            <person name="Henrissat B."/>
            <person name="Grigoriev I.V."/>
            <person name="Hibbett D.S."/>
            <person name="Martin F."/>
            <person name="Nordberg H.P."/>
            <person name="Cantor M.N."/>
            <person name="Hua S.X."/>
        </authorList>
    </citation>
    <scope>NUCLEOTIDE SEQUENCE [LARGE SCALE GENOMIC DNA]</scope>
    <source>
        <strain evidence="1 2">Marx 270</strain>
    </source>
</reference>
<evidence type="ECO:0000313" key="2">
    <source>
        <dbReference type="Proteomes" id="UP000054217"/>
    </source>
</evidence>
<evidence type="ECO:0000313" key="1">
    <source>
        <dbReference type="EMBL" id="KIO02413.1"/>
    </source>
</evidence>
<dbReference type="Proteomes" id="UP000054217">
    <property type="component" value="Unassembled WGS sequence"/>
</dbReference>
<dbReference type="EMBL" id="KN831982">
    <property type="protein sequence ID" value="KIO02413.1"/>
    <property type="molecule type" value="Genomic_DNA"/>
</dbReference>
<sequence length="101" mass="11005">MVRSLCGRCYIYHEPCRLSPFPTRISLCVRCGSVVSPSPGAHKQCAPVMLASLLQLLHSLRTRGNHVQYSKFALCQSRGVPCIDLDGVVIGCLGSSVIFLE</sequence>
<dbReference type="AlphaFoldDB" id="A0A0C3J018"/>